<evidence type="ECO:0000259" key="1">
    <source>
        <dbReference type="Pfam" id="PF16012"/>
    </source>
</evidence>
<feature type="domain" description="DUF4780" evidence="1">
    <location>
        <begin position="2"/>
        <end position="70"/>
    </location>
</feature>
<dbReference type="OrthoDB" id="6778199at2759"/>
<gene>
    <name evidence="2" type="ORF">PHAECO_LOCUS387</name>
</gene>
<reference evidence="2" key="1">
    <citation type="submission" date="2022-01" db="EMBL/GenBank/DDBJ databases">
        <authorList>
            <person name="King R."/>
        </authorList>
    </citation>
    <scope>NUCLEOTIDE SEQUENCE</scope>
</reference>
<reference evidence="2" key="2">
    <citation type="submission" date="2022-10" db="EMBL/GenBank/DDBJ databases">
        <authorList>
            <consortium name="ENA_rothamsted_submissions"/>
            <consortium name="culmorum"/>
            <person name="King R."/>
        </authorList>
    </citation>
    <scope>NUCLEOTIDE SEQUENCE</scope>
</reference>
<dbReference type="AlphaFoldDB" id="A0A9N9S8Y7"/>
<name>A0A9N9S8Y7_PHACE</name>
<organism evidence="2 3">
    <name type="scientific">Phaedon cochleariae</name>
    <name type="common">Mustard beetle</name>
    <dbReference type="NCBI Taxonomy" id="80249"/>
    <lineage>
        <taxon>Eukaryota</taxon>
        <taxon>Metazoa</taxon>
        <taxon>Ecdysozoa</taxon>
        <taxon>Arthropoda</taxon>
        <taxon>Hexapoda</taxon>
        <taxon>Insecta</taxon>
        <taxon>Pterygota</taxon>
        <taxon>Neoptera</taxon>
        <taxon>Endopterygota</taxon>
        <taxon>Coleoptera</taxon>
        <taxon>Polyphaga</taxon>
        <taxon>Cucujiformia</taxon>
        <taxon>Chrysomeloidea</taxon>
        <taxon>Chrysomelidae</taxon>
        <taxon>Chrysomelinae</taxon>
        <taxon>Chrysomelini</taxon>
        <taxon>Phaedon</taxon>
    </lineage>
</organism>
<dbReference type="EMBL" id="OU896707">
    <property type="protein sequence ID" value="CAG9812872.1"/>
    <property type="molecule type" value="Genomic_DNA"/>
</dbReference>
<dbReference type="Pfam" id="PF16012">
    <property type="entry name" value="DUF4780"/>
    <property type="match status" value="1"/>
</dbReference>
<accession>A0A9N9S8Y7</accession>
<evidence type="ECO:0000313" key="2">
    <source>
        <dbReference type="EMBL" id="CAG9812872.1"/>
    </source>
</evidence>
<sequence>MSTERLTEVQDSISEALDRIPVEGPQVRFAKCTHKPGYLVMMCVDRTSADWLKEVIPTIKPWEGATLTVLGGGNTYLKPTPALPSFLMREGKSQRRKNFCTGSKSQIMG</sequence>
<protein>
    <recommendedName>
        <fullName evidence="1">DUF4780 domain-containing protein</fullName>
    </recommendedName>
</protein>
<dbReference type="Proteomes" id="UP001153737">
    <property type="component" value="Chromosome 1"/>
</dbReference>
<keyword evidence="3" id="KW-1185">Reference proteome</keyword>
<dbReference type="InterPro" id="IPR031961">
    <property type="entry name" value="DUF4780"/>
</dbReference>
<proteinExistence type="predicted"/>
<evidence type="ECO:0000313" key="3">
    <source>
        <dbReference type="Proteomes" id="UP001153737"/>
    </source>
</evidence>